<evidence type="ECO:0000313" key="2">
    <source>
        <dbReference type="EMBL" id="KJV08816.1"/>
    </source>
</evidence>
<protein>
    <recommendedName>
        <fullName evidence="1">PD-(D/E)XK endonuclease-like domain-containing protein</fullName>
    </recommendedName>
</protein>
<sequence length="133" mass="14762">MALWREAETVLTHPDLAPLFGADARAEVPLVGRVGDVIVSGQVDRLWVGPNEVLLADFKTNRPPPLREGGVSRAYRQQMALYRAVLSQLYLDKPVRCWLIWTDGARIMPLSEALLDDPGLLSLTLSAQTAEQR</sequence>
<dbReference type="EMBL" id="LAJY01000440">
    <property type="protein sequence ID" value="KJV08816.1"/>
    <property type="molecule type" value="Genomic_DNA"/>
</dbReference>
<name>A0A0F3IQ07_9PROT</name>
<proteinExistence type="predicted"/>
<evidence type="ECO:0000259" key="1">
    <source>
        <dbReference type="Pfam" id="PF12705"/>
    </source>
</evidence>
<dbReference type="InterPro" id="IPR011604">
    <property type="entry name" value="PDDEXK-like_dom_sf"/>
</dbReference>
<gene>
    <name evidence="2" type="ORF">VZ95_15320</name>
</gene>
<feature type="domain" description="PD-(D/E)XK endonuclease-like" evidence="1">
    <location>
        <begin position="29"/>
        <end position="98"/>
    </location>
</feature>
<accession>A0A0F3IQ07</accession>
<dbReference type="Pfam" id="PF12705">
    <property type="entry name" value="PDDEXK_1"/>
    <property type="match status" value="1"/>
</dbReference>
<evidence type="ECO:0000313" key="3">
    <source>
        <dbReference type="Proteomes" id="UP000033774"/>
    </source>
</evidence>
<dbReference type="AlphaFoldDB" id="A0A0F3IQ07"/>
<dbReference type="Proteomes" id="UP000033774">
    <property type="component" value="Unassembled WGS sequence"/>
</dbReference>
<organism evidence="2 3">
    <name type="scientific">Elstera litoralis</name>
    <dbReference type="NCBI Taxonomy" id="552518"/>
    <lineage>
        <taxon>Bacteria</taxon>
        <taxon>Pseudomonadati</taxon>
        <taxon>Pseudomonadota</taxon>
        <taxon>Alphaproteobacteria</taxon>
        <taxon>Rhodospirillales</taxon>
        <taxon>Rhodospirillaceae</taxon>
        <taxon>Elstera</taxon>
    </lineage>
</organism>
<dbReference type="InterPro" id="IPR011335">
    <property type="entry name" value="Restrct_endonuc-II-like"/>
</dbReference>
<dbReference type="Gene3D" id="3.90.320.10">
    <property type="match status" value="1"/>
</dbReference>
<comment type="caution">
    <text evidence="2">The sequence shown here is derived from an EMBL/GenBank/DDBJ whole genome shotgun (WGS) entry which is preliminary data.</text>
</comment>
<dbReference type="SUPFAM" id="SSF52980">
    <property type="entry name" value="Restriction endonuclease-like"/>
    <property type="match status" value="1"/>
</dbReference>
<keyword evidence="3" id="KW-1185">Reference proteome</keyword>
<reference evidence="2 3" key="1">
    <citation type="submission" date="2015-03" db="EMBL/GenBank/DDBJ databases">
        <title>Draft genome sequence of Elstera litoralis.</title>
        <authorList>
            <person name="Rahalkar M.C."/>
            <person name="Dhakephalkar P.K."/>
            <person name="Pore S.D."/>
            <person name="Arora P."/>
            <person name="Kapse N.G."/>
            <person name="Pandit P.S."/>
        </authorList>
    </citation>
    <scope>NUCLEOTIDE SEQUENCE [LARGE SCALE GENOMIC DNA]</scope>
    <source>
        <strain evidence="2 3">Dia-1</strain>
    </source>
</reference>
<dbReference type="InterPro" id="IPR038726">
    <property type="entry name" value="PDDEXK_AddAB-type"/>
</dbReference>